<accession>A0A4X1TYW0</accession>
<organism evidence="2 3">
    <name type="scientific">Sus scrofa</name>
    <name type="common">Pig</name>
    <dbReference type="NCBI Taxonomy" id="9823"/>
    <lineage>
        <taxon>Eukaryota</taxon>
        <taxon>Metazoa</taxon>
        <taxon>Chordata</taxon>
        <taxon>Craniata</taxon>
        <taxon>Vertebrata</taxon>
        <taxon>Euteleostomi</taxon>
        <taxon>Mammalia</taxon>
        <taxon>Eutheria</taxon>
        <taxon>Laurasiatheria</taxon>
        <taxon>Artiodactyla</taxon>
        <taxon>Suina</taxon>
        <taxon>Suidae</taxon>
        <taxon>Sus</taxon>
    </lineage>
</organism>
<evidence type="ECO:0000313" key="3">
    <source>
        <dbReference type="Proteomes" id="UP000314985"/>
    </source>
</evidence>
<dbReference type="AlphaFoldDB" id="A0A4X1TYW0"/>
<evidence type="ECO:0000256" key="1">
    <source>
        <dbReference type="SAM" id="Phobius"/>
    </source>
</evidence>
<dbReference type="Ensembl" id="ENSSSCT00070026095.1">
    <property type="protein sequence ID" value="ENSSSCP00070021669.1"/>
    <property type="gene ID" value="ENSSSCG00070013366.1"/>
</dbReference>
<name>A0A4X1TYW0_PIG</name>
<keyword evidence="1" id="KW-0812">Transmembrane</keyword>
<keyword evidence="1" id="KW-1133">Transmembrane helix</keyword>
<protein>
    <submittedName>
        <fullName evidence="2">Uncharacterized protein</fullName>
    </submittedName>
</protein>
<keyword evidence="1" id="KW-0472">Membrane</keyword>
<proteinExistence type="predicted"/>
<sequence length="63" mass="7336">MHTDGIVEILFGSLWLSFIWKPVYRNRWGDKFLCLQLLSSKSLFDLIFVLKEISVCPSISENT</sequence>
<evidence type="ECO:0000313" key="2">
    <source>
        <dbReference type="Ensembl" id="ENSSSCP00070021669.1"/>
    </source>
</evidence>
<reference evidence="2" key="2">
    <citation type="submission" date="2025-08" db="UniProtKB">
        <authorList>
            <consortium name="Ensembl"/>
        </authorList>
    </citation>
    <scope>IDENTIFICATION</scope>
</reference>
<feature type="transmembrane region" description="Helical" evidence="1">
    <location>
        <begin position="6"/>
        <end position="23"/>
    </location>
</feature>
<reference evidence="2 3" key="1">
    <citation type="submission" date="2017-08" db="EMBL/GenBank/DDBJ databases">
        <title>USMARCv1.0.</title>
        <authorList>
            <person name="Hannum G.I."/>
            <person name="Koren S."/>
            <person name="Schroeder S.G."/>
            <person name="Chin S.C."/>
            <person name="Nonneman D.J."/>
            <person name="Becker S.A."/>
            <person name="Rosen B.D."/>
            <person name="Bickhart D.M."/>
            <person name="Putnam N.H."/>
            <person name="Green R.E."/>
            <person name="Tuggle C.K."/>
            <person name="Liu H."/>
            <person name="Rohrer G.A."/>
            <person name="Warr A."/>
            <person name="Hall R."/>
            <person name="Kim K."/>
            <person name="Hume D.A."/>
            <person name="Talbot R."/>
            <person name="Chow W."/>
            <person name="Howe K."/>
            <person name="Schwartz A.S."/>
            <person name="Watson M."/>
            <person name="Archibald A.L."/>
            <person name="Phillippy A.M."/>
            <person name="Smith T.P.L."/>
        </authorList>
    </citation>
    <scope>NUCLEOTIDE SEQUENCE [LARGE SCALE GENOMIC DNA]</scope>
</reference>
<dbReference type="Proteomes" id="UP000314985">
    <property type="component" value="Chromosome 7"/>
</dbReference>